<accession>A0A167SC65</accession>
<proteinExistence type="inferred from homology"/>
<dbReference type="CDD" id="cd05233">
    <property type="entry name" value="SDR_c"/>
    <property type="match status" value="1"/>
</dbReference>
<sequence length="250" mass="25995">MSAETGTSSPERFPGVALITGAGGTGIGAAVARAFARAGCPRLAITDINKSTLADTRSSILRINPQAQVLVLYGDLTDDAFALRLVDAVVETFQRVDYLVQCAGVLGAPRRSHETPASEFDRVNGVNYRAAWLRGAVVHVASQLGLVAKAGAAPYCASKGAVIGMTRADAVDYAPDGIRVNCVCPGIVATPMTTGTRELEEAVRPAIPIAPMNRMASPDEIAGPILFLCSPEASFVQGHALVVDGGYTIN</sequence>
<keyword evidence="3" id="KW-0560">Oxidoreductase</keyword>
<gene>
    <name evidence="4" type="ORF">ISF_06410</name>
</gene>
<organism evidence="4 5">
    <name type="scientific">Cordyceps fumosorosea (strain ARSEF 2679)</name>
    <name type="common">Isaria fumosorosea</name>
    <dbReference type="NCBI Taxonomy" id="1081104"/>
    <lineage>
        <taxon>Eukaryota</taxon>
        <taxon>Fungi</taxon>
        <taxon>Dikarya</taxon>
        <taxon>Ascomycota</taxon>
        <taxon>Pezizomycotina</taxon>
        <taxon>Sordariomycetes</taxon>
        <taxon>Hypocreomycetidae</taxon>
        <taxon>Hypocreales</taxon>
        <taxon>Cordycipitaceae</taxon>
        <taxon>Cordyceps</taxon>
    </lineage>
</organism>
<keyword evidence="2" id="KW-0521">NADP</keyword>
<dbReference type="FunFam" id="3.40.50.720:FF:000084">
    <property type="entry name" value="Short-chain dehydrogenase reductase"/>
    <property type="match status" value="1"/>
</dbReference>
<dbReference type="PRINTS" id="PR00080">
    <property type="entry name" value="SDRFAMILY"/>
</dbReference>
<dbReference type="SUPFAM" id="SSF51735">
    <property type="entry name" value="NAD(P)-binding Rossmann-fold domains"/>
    <property type="match status" value="1"/>
</dbReference>
<protein>
    <submittedName>
        <fullName evidence="4">Short-chain dehydrogenase</fullName>
    </submittedName>
</protein>
<dbReference type="PRINTS" id="PR00081">
    <property type="entry name" value="GDHRDH"/>
</dbReference>
<reference evidence="4 5" key="1">
    <citation type="journal article" date="2016" name="Genome Biol. Evol.">
        <title>Divergent and convergent evolution of fungal pathogenicity.</title>
        <authorList>
            <person name="Shang Y."/>
            <person name="Xiao G."/>
            <person name="Zheng P."/>
            <person name="Cen K."/>
            <person name="Zhan S."/>
            <person name="Wang C."/>
        </authorList>
    </citation>
    <scope>NUCLEOTIDE SEQUENCE [LARGE SCALE GENOMIC DNA]</scope>
    <source>
        <strain evidence="4 5">ARSEF 2679</strain>
    </source>
</reference>
<dbReference type="GeneID" id="30022702"/>
<keyword evidence="5" id="KW-1185">Reference proteome</keyword>
<dbReference type="InterPro" id="IPR002347">
    <property type="entry name" value="SDR_fam"/>
</dbReference>
<dbReference type="InterPro" id="IPR036291">
    <property type="entry name" value="NAD(P)-bd_dom_sf"/>
</dbReference>
<comment type="similarity">
    <text evidence="1">Belongs to the short-chain dehydrogenases/reductases (SDR) family.</text>
</comment>
<dbReference type="STRING" id="1081104.A0A167SC65"/>
<dbReference type="Gene3D" id="3.40.50.720">
    <property type="entry name" value="NAD(P)-binding Rossmann-like Domain"/>
    <property type="match status" value="1"/>
</dbReference>
<evidence type="ECO:0000313" key="5">
    <source>
        <dbReference type="Proteomes" id="UP000076744"/>
    </source>
</evidence>
<dbReference type="PANTHER" id="PTHR42760">
    <property type="entry name" value="SHORT-CHAIN DEHYDROGENASES/REDUCTASES FAMILY MEMBER"/>
    <property type="match status" value="1"/>
</dbReference>
<dbReference type="EMBL" id="AZHB01000016">
    <property type="protein sequence ID" value="OAA59475.1"/>
    <property type="molecule type" value="Genomic_DNA"/>
</dbReference>
<dbReference type="Pfam" id="PF13561">
    <property type="entry name" value="adh_short_C2"/>
    <property type="match status" value="1"/>
</dbReference>
<evidence type="ECO:0000256" key="2">
    <source>
        <dbReference type="ARBA" id="ARBA00022857"/>
    </source>
</evidence>
<dbReference type="Proteomes" id="UP000076744">
    <property type="component" value="Unassembled WGS sequence"/>
</dbReference>
<evidence type="ECO:0000313" key="4">
    <source>
        <dbReference type="EMBL" id="OAA59475.1"/>
    </source>
</evidence>
<comment type="caution">
    <text evidence="4">The sequence shown here is derived from an EMBL/GenBank/DDBJ whole genome shotgun (WGS) entry which is preliminary data.</text>
</comment>
<name>A0A167SC65_CORFA</name>
<evidence type="ECO:0000256" key="1">
    <source>
        <dbReference type="ARBA" id="ARBA00006484"/>
    </source>
</evidence>
<evidence type="ECO:0000256" key="3">
    <source>
        <dbReference type="ARBA" id="ARBA00023002"/>
    </source>
</evidence>
<dbReference type="PANTHER" id="PTHR42760:SF115">
    <property type="entry name" value="3-OXOACYL-[ACYL-CARRIER-PROTEIN] REDUCTASE FABG"/>
    <property type="match status" value="1"/>
</dbReference>
<dbReference type="GO" id="GO:0016616">
    <property type="term" value="F:oxidoreductase activity, acting on the CH-OH group of donors, NAD or NADP as acceptor"/>
    <property type="evidence" value="ECO:0007669"/>
    <property type="project" value="TreeGrafter"/>
</dbReference>
<dbReference type="RefSeq" id="XP_018702991.1">
    <property type="nucleotide sequence ID" value="XM_018850014.1"/>
</dbReference>
<dbReference type="OrthoDB" id="47007at2759"/>
<dbReference type="AlphaFoldDB" id="A0A167SC65"/>